<name>A0A3G2K8U0_9CAUD</name>
<proteinExistence type="predicted"/>
<dbReference type="Proteomes" id="UP000274418">
    <property type="component" value="Segment"/>
</dbReference>
<evidence type="ECO:0008006" key="3">
    <source>
        <dbReference type="Google" id="ProtNLM"/>
    </source>
</evidence>
<evidence type="ECO:0000313" key="1">
    <source>
        <dbReference type="EMBL" id="AYN55395.1"/>
    </source>
</evidence>
<sequence length="186" mass="21827">MPGKLVYGVGINDLSGCSNTDAYHKWSSMIQRCYDAKWHAKFPTYQNCFVKPEWLYFSNFKNWFDEQRFEIGWQLDKDLLISGNTMYGPDSCILVPRWVNILVTDSLAKRGVLPIGVSYHKCSGKYQAQLKKDGIKNHLGYFNNPEDAYLIWMRNKLDYVADKKKSLDAIDKRLYHRIVEIIKEQR</sequence>
<organism evidence="1 2">
    <name type="scientific">Dickeya phage Coodle</name>
    <dbReference type="NCBI Taxonomy" id="2320188"/>
    <lineage>
        <taxon>Viruses</taxon>
        <taxon>Duplodnaviria</taxon>
        <taxon>Heunggongvirae</taxon>
        <taxon>Uroviricota</taxon>
        <taxon>Caudoviricetes</taxon>
        <taxon>Pantevenvirales</taxon>
        <taxon>Ackermannviridae</taxon>
        <taxon>Aglimvirinae</taxon>
        <taxon>Limestonevirus</taxon>
        <taxon>Limestonevirus limestone</taxon>
    </lineage>
</organism>
<evidence type="ECO:0000313" key="2">
    <source>
        <dbReference type="Proteomes" id="UP000274418"/>
    </source>
</evidence>
<dbReference type="GO" id="GO:0003677">
    <property type="term" value="F:DNA binding"/>
    <property type="evidence" value="ECO:0007669"/>
    <property type="project" value="InterPro"/>
</dbReference>
<protein>
    <recommendedName>
        <fullName evidence="3">DNA binding protein</fullName>
    </recommendedName>
</protein>
<dbReference type="EMBL" id="MH807820">
    <property type="protein sequence ID" value="AYN55395.1"/>
    <property type="molecule type" value="Genomic_DNA"/>
</dbReference>
<accession>A0A3G2K8U0</accession>
<dbReference type="InterPro" id="IPR016177">
    <property type="entry name" value="DNA-bd_dom_sf"/>
</dbReference>
<reference evidence="2" key="1">
    <citation type="submission" date="2018-08" db="EMBL/GenBank/DDBJ databases">
        <title>SRE bacteriophages.</title>
        <authorList>
            <person name="Carstens A.B."/>
            <person name="Djurhuus A.M."/>
            <person name="Kot W."/>
            <person name="Hansen L.H."/>
        </authorList>
    </citation>
    <scope>NUCLEOTIDE SEQUENCE [LARGE SCALE GENOMIC DNA]</scope>
</reference>
<dbReference type="SUPFAM" id="SSF54171">
    <property type="entry name" value="DNA-binding domain"/>
    <property type="match status" value="1"/>
</dbReference>